<comment type="cofactor">
    <cofactor evidence="1">
        <name>Zn(2+)</name>
        <dbReference type="ChEBI" id="CHEBI:29105"/>
    </cofactor>
</comment>
<dbReference type="EMBL" id="UOGI01000126">
    <property type="protein sequence ID" value="VAX31899.1"/>
    <property type="molecule type" value="Genomic_DNA"/>
</dbReference>
<gene>
    <name evidence="11" type="ORF">MNBD_NITROSPIRAE03-1855</name>
</gene>
<keyword evidence="7" id="KW-0482">Metalloprotease</keyword>
<evidence type="ECO:0000256" key="7">
    <source>
        <dbReference type="ARBA" id="ARBA00023049"/>
    </source>
</evidence>
<dbReference type="PANTHER" id="PTHR21666">
    <property type="entry name" value="PEPTIDASE-RELATED"/>
    <property type="match status" value="1"/>
</dbReference>
<dbReference type="SUPFAM" id="SSF51261">
    <property type="entry name" value="Duplicated hybrid motif"/>
    <property type="match status" value="1"/>
</dbReference>
<dbReference type="InterPro" id="IPR016047">
    <property type="entry name" value="M23ase_b-sheet_dom"/>
</dbReference>
<dbReference type="PANTHER" id="PTHR21666:SF288">
    <property type="entry name" value="CELL DIVISION PROTEIN YTFB"/>
    <property type="match status" value="1"/>
</dbReference>
<keyword evidence="6" id="KW-0862">Zinc</keyword>
<reference evidence="11" key="1">
    <citation type="submission" date="2018-06" db="EMBL/GenBank/DDBJ databases">
        <authorList>
            <person name="Zhirakovskaya E."/>
        </authorList>
    </citation>
    <scope>NUCLEOTIDE SEQUENCE</scope>
</reference>
<evidence type="ECO:0000313" key="11">
    <source>
        <dbReference type="EMBL" id="VAX31899.1"/>
    </source>
</evidence>
<evidence type="ECO:0000259" key="10">
    <source>
        <dbReference type="Pfam" id="PF19425"/>
    </source>
</evidence>
<organism evidence="11">
    <name type="scientific">hydrothermal vent metagenome</name>
    <dbReference type="NCBI Taxonomy" id="652676"/>
    <lineage>
        <taxon>unclassified sequences</taxon>
        <taxon>metagenomes</taxon>
        <taxon>ecological metagenomes</taxon>
    </lineage>
</organism>
<dbReference type="GO" id="GO:0006508">
    <property type="term" value="P:proteolysis"/>
    <property type="evidence" value="ECO:0007669"/>
    <property type="project" value="UniProtKB-KW"/>
</dbReference>
<sequence length="415" mass="47243">MKKALSGLLLVMIFFLAFYLNSLFGRETPAGFSGHPVSLPLPEITEITGIIKKGETLFDIFKRHELDMQTLYKLTRASREVYNLIKVKPNRSYVINTLRLDGSSREEIKNFRYSIDDSHYLKVINGPEGFTAEKVRVAYNRRQSVITGTIKDNLINSIGNDREHVRIAFDLAEIFESSIDFVTELRRGDSYRLLVEELWLNGVFKGYGKILAAEFTNNGKTYEAYGFEVDGRTSYYDGNGSSLKKALMRAPLRFRYISSGFTYRRKHPILKTYRAHRGIDYAAPRGTPVSAAGNGTIRFAGWKGGYGKLVIIKHPNGYETYYGHLSRIKKGIKKGRKVSQGNIIAYVGSTGLSTGPHLHYSIKRKGKFLNPLKIKLPRNQTIPAKLRADFKDHVESLRAELRQERDEERIAQAQR</sequence>
<dbReference type="InterPro" id="IPR050570">
    <property type="entry name" value="Cell_wall_metabolism_enzyme"/>
</dbReference>
<dbReference type="GO" id="GO:0030313">
    <property type="term" value="C:cell envelope"/>
    <property type="evidence" value="ECO:0007669"/>
    <property type="project" value="UniProtKB-SubCell"/>
</dbReference>
<keyword evidence="5" id="KW-0378">Hydrolase</keyword>
<feature type="domain" description="M23ase beta-sheet core" evidence="9">
    <location>
        <begin position="275"/>
        <end position="371"/>
    </location>
</feature>
<feature type="coiled-coil region" evidence="8">
    <location>
        <begin position="387"/>
        <end position="414"/>
    </location>
</feature>
<evidence type="ECO:0000259" key="9">
    <source>
        <dbReference type="Pfam" id="PF01551"/>
    </source>
</evidence>
<dbReference type="Pfam" id="PF01551">
    <property type="entry name" value="Peptidase_M23"/>
    <property type="match status" value="1"/>
</dbReference>
<evidence type="ECO:0000256" key="2">
    <source>
        <dbReference type="ARBA" id="ARBA00004196"/>
    </source>
</evidence>
<dbReference type="GO" id="GO:0004222">
    <property type="term" value="F:metalloendopeptidase activity"/>
    <property type="evidence" value="ECO:0007669"/>
    <property type="project" value="TreeGrafter"/>
</dbReference>
<dbReference type="Gene3D" id="2.70.70.10">
    <property type="entry name" value="Glucose Permease (Domain IIA)"/>
    <property type="match status" value="1"/>
</dbReference>
<keyword evidence="3" id="KW-0645">Protease</keyword>
<evidence type="ECO:0000256" key="4">
    <source>
        <dbReference type="ARBA" id="ARBA00022723"/>
    </source>
</evidence>
<protein>
    <submittedName>
        <fullName evidence="11">Peptidase, M23/M37 family</fullName>
    </submittedName>
</protein>
<dbReference type="Gene3D" id="3.10.450.350">
    <property type="match status" value="2"/>
</dbReference>
<dbReference type="AlphaFoldDB" id="A0A3B1CP49"/>
<dbReference type="InterPro" id="IPR011055">
    <property type="entry name" value="Dup_hybrid_motif"/>
</dbReference>
<evidence type="ECO:0000256" key="3">
    <source>
        <dbReference type="ARBA" id="ARBA00022670"/>
    </source>
</evidence>
<comment type="subcellular location">
    <subcellularLocation>
        <location evidence="2">Cell envelope</location>
    </subcellularLocation>
</comment>
<accession>A0A3B1CP49</accession>
<proteinExistence type="predicted"/>
<dbReference type="GO" id="GO:0046872">
    <property type="term" value="F:metal ion binding"/>
    <property type="evidence" value="ECO:0007669"/>
    <property type="project" value="UniProtKB-KW"/>
</dbReference>
<keyword evidence="8" id="KW-0175">Coiled coil</keyword>
<evidence type="ECO:0000256" key="6">
    <source>
        <dbReference type="ARBA" id="ARBA00022833"/>
    </source>
</evidence>
<dbReference type="InterPro" id="IPR045834">
    <property type="entry name" value="Csd3_N2"/>
</dbReference>
<dbReference type="Pfam" id="PF19425">
    <property type="entry name" value="Csd3_N2"/>
    <property type="match status" value="1"/>
</dbReference>
<evidence type="ECO:0000256" key="8">
    <source>
        <dbReference type="SAM" id="Coils"/>
    </source>
</evidence>
<dbReference type="CDD" id="cd12797">
    <property type="entry name" value="M23_peptidase"/>
    <property type="match status" value="1"/>
</dbReference>
<evidence type="ECO:0000256" key="1">
    <source>
        <dbReference type="ARBA" id="ARBA00001947"/>
    </source>
</evidence>
<feature type="domain" description="Csd3-like second N-terminal" evidence="10">
    <location>
        <begin position="143"/>
        <end position="261"/>
    </location>
</feature>
<keyword evidence="4" id="KW-0479">Metal-binding</keyword>
<evidence type="ECO:0000256" key="5">
    <source>
        <dbReference type="ARBA" id="ARBA00022801"/>
    </source>
</evidence>
<name>A0A3B1CP49_9ZZZZ</name>